<evidence type="ECO:0000313" key="4">
    <source>
        <dbReference type="Proteomes" id="UP000191133"/>
    </source>
</evidence>
<organism evidence="3 4">
    <name type="scientific">Stenotrophomonas indicatrix</name>
    <dbReference type="NCBI Taxonomy" id="2045451"/>
    <lineage>
        <taxon>Bacteria</taxon>
        <taxon>Pseudomonadati</taxon>
        <taxon>Pseudomonadota</taxon>
        <taxon>Gammaproteobacteria</taxon>
        <taxon>Lysobacterales</taxon>
        <taxon>Lysobacteraceae</taxon>
        <taxon>Stenotrophomonas</taxon>
    </lineage>
</organism>
<dbReference type="Pfam" id="PF08695">
    <property type="entry name" value="Coa1"/>
    <property type="match status" value="1"/>
</dbReference>
<accession>A0A1W1GZC0</accession>
<evidence type="ECO:0000313" key="2">
    <source>
        <dbReference type="EMBL" id="MDN8669980.1"/>
    </source>
</evidence>
<evidence type="ECO:0000256" key="1">
    <source>
        <dbReference type="SAM" id="Phobius"/>
    </source>
</evidence>
<dbReference type="EMBL" id="FWEU01000003">
    <property type="protein sequence ID" value="SLM24581.1"/>
    <property type="molecule type" value="Genomic_DNA"/>
</dbReference>
<proteinExistence type="predicted"/>
<feature type="transmembrane region" description="Helical" evidence="1">
    <location>
        <begin position="24"/>
        <end position="46"/>
    </location>
</feature>
<dbReference type="EMBL" id="JAUKNN010000025">
    <property type="protein sequence ID" value="MDN8669980.1"/>
    <property type="molecule type" value="Genomic_DNA"/>
</dbReference>
<dbReference type="RefSeq" id="WP_080149602.1">
    <property type="nucleotide sequence ID" value="NZ_CBCSJV010000004.1"/>
</dbReference>
<sequence>MTLPPPIPAPSTLASGWWCRHWRWAMPLAVLLFLAALGGAIAWSVLRWTEAAHDSAPMREAMRRAGCSVELVQVFGEPLQAGTLPLGSMQTAINGERDVGLTVALEGPHAHGRLFVKGTRSDDVWDYPVMYVLAEDKQTFDLSALDDAEAAGECELQACRDRGECALTAAL</sequence>
<reference evidence="2" key="3">
    <citation type="submission" date="2023-07" db="EMBL/GenBank/DDBJ databases">
        <title>Stenotrophomonas isolates from soil.</title>
        <authorList>
            <person name="Sharma V."/>
            <person name="Zur-Pinska J."/>
            <person name="Hay A.G."/>
        </authorList>
    </citation>
    <scope>NUCLEOTIDE SEQUENCE</scope>
    <source>
        <strain evidence="2">C2</strain>
    </source>
</reference>
<gene>
    <name evidence="2" type="ORF">Q0S36_11615</name>
    <name evidence="3" type="ORF">SAMN04488690_2304</name>
</gene>
<keyword evidence="1" id="KW-0812">Transmembrane</keyword>
<keyword evidence="5" id="KW-1185">Reference proteome</keyword>
<dbReference type="InterPro" id="IPR014807">
    <property type="entry name" value="Coa1"/>
</dbReference>
<protein>
    <submittedName>
        <fullName evidence="2">Cytochrome c oxidase assembly factor Coa1 family protein</fullName>
    </submittedName>
    <submittedName>
        <fullName evidence="3">Cytochrome oxidase complex assembly protein 1</fullName>
    </submittedName>
</protein>
<keyword evidence="1" id="KW-0472">Membrane</keyword>
<keyword evidence="1" id="KW-1133">Transmembrane helix</keyword>
<dbReference type="Proteomes" id="UP001174315">
    <property type="component" value="Unassembled WGS sequence"/>
</dbReference>
<reference evidence="4" key="1">
    <citation type="submission" date="2016-10" db="EMBL/GenBank/DDBJ databases">
        <authorList>
            <person name="Varghese N."/>
        </authorList>
    </citation>
    <scope>NUCLEOTIDE SEQUENCE [LARGE SCALE GENOMIC DNA]</scope>
    <source>
        <strain evidence="4">92MFCol6.1</strain>
    </source>
</reference>
<evidence type="ECO:0000313" key="5">
    <source>
        <dbReference type="Proteomes" id="UP001174315"/>
    </source>
</evidence>
<dbReference type="GeneID" id="64106602"/>
<reference evidence="3" key="2">
    <citation type="submission" date="2016-10" db="EMBL/GenBank/DDBJ databases">
        <authorList>
            <person name="de Groot N.N."/>
        </authorList>
    </citation>
    <scope>NUCLEOTIDE SEQUENCE [LARGE SCALE GENOMIC DNA]</scope>
    <source>
        <strain evidence="3">92MFCol6.1</strain>
    </source>
</reference>
<dbReference type="AlphaFoldDB" id="A0A1W1GZC0"/>
<evidence type="ECO:0000313" key="3">
    <source>
        <dbReference type="EMBL" id="SLM24581.1"/>
    </source>
</evidence>
<dbReference type="Proteomes" id="UP000191133">
    <property type="component" value="Unassembled WGS sequence"/>
</dbReference>
<name>A0A1W1GZC0_9GAMM</name>